<evidence type="ECO:0000313" key="2">
    <source>
        <dbReference type="Proteomes" id="UP000306187"/>
    </source>
</evidence>
<dbReference type="EMBL" id="MK504446">
    <property type="protein sequence ID" value="QBJ03795.1"/>
    <property type="molecule type" value="Genomic_DNA"/>
</dbReference>
<gene>
    <name evidence="1" type="ORF">SAC12B_0006</name>
</gene>
<organism evidence="1 2">
    <name type="scientific">Lactobacillus phage SAC12B</name>
    <dbReference type="NCBI Taxonomy" id="2510941"/>
    <lineage>
        <taxon>Viruses</taxon>
        <taxon>Duplodnaviria</taxon>
        <taxon>Heunggongvirae</taxon>
        <taxon>Uroviricota</taxon>
        <taxon>Caudoviricetes</taxon>
        <taxon>Herelleviridae</taxon>
        <taxon>Tybeckvirus</taxon>
        <taxon>Tybeckvirus SAC12B</taxon>
    </lineage>
</organism>
<dbReference type="Proteomes" id="UP000306187">
    <property type="component" value="Segment"/>
</dbReference>
<keyword evidence="2" id="KW-1185">Reference proteome</keyword>
<proteinExistence type="predicted"/>
<name>A0A4Y5FFD5_9CAUD</name>
<accession>A0A4Y5FFD5</accession>
<evidence type="ECO:0000313" key="1">
    <source>
        <dbReference type="EMBL" id="QBJ03795.1"/>
    </source>
</evidence>
<reference evidence="1" key="1">
    <citation type="submission" date="2019-02" db="EMBL/GenBank/DDBJ databases">
        <title>Isolation of virulent Lactobacillus brevis phages.</title>
        <authorList>
            <person name="Feyereisen M."/>
            <person name="Mahony J."/>
            <person name="O'Sullivan T."/>
            <person name="van Sinderen D."/>
        </authorList>
    </citation>
    <scope>NUCLEOTIDE SEQUENCE [LARGE SCALE GENOMIC DNA]</scope>
</reference>
<sequence>MWFVKKNKDNTPKLLEINAGEARSLVTSYGNQIDKDEIEYHNLVSRILNSPYLDKSFSTIINKIMRRISVDASTFGKECTQISYGTISKYIDDKSPIHKYTRYLFDRGDTIIDSYAYIVKEYLSKDLGFTVSYSRNYEDDQILNISWKEKD</sequence>
<protein>
    <submittedName>
        <fullName evidence="1">Uncharacterized protein</fullName>
    </submittedName>
</protein>